<feature type="compositionally biased region" description="Polar residues" evidence="1">
    <location>
        <begin position="1"/>
        <end position="13"/>
    </location>
</feature>
<protein>
    <recommendedName>
        <fullName evidence="4">BESS domain-containing protein</fullName>
    </recommendedName>
</protein>
<evidence type="ECO:0000313" key="2">
    <source>
        <dbReference type="EnsemblMetazoa" id="XP_029341354.1"/>
    </source>
</evidence>
<feature type="region of interest" description="Disordered" evidence="1">
    <location>
        <begin position="148"/>
        <end position="189"/>
    </location>
</feature>
<keyword evidence="3" id="KW-1185">Reference proteome</keyword>
<name>A0A8R2JLA8_ACYPI</name>
<accession>A0A8R2JLA8</accession>
<evidence type="ECO:0008006" key="4">
    <source>
        <dbReference type="Google" id="ProtNLM"/>
    </source>
</evidence>
<dbReference type="KEGG" id="api:115033245"/>
<proteinExistence type="predicted"/>
<dbReference type="GeneID" id="115033245"/>
<sequence>MDVPQNLDNNFKSPSVKVTKKRKADDKVEQIENRMDEAFTFLKQISQTPAKSKCSLFTDLLCVKLQGLSEQKQDIAMMEINNIMFRLNHSAEQIVQPPLYYQYPNTSFPTYSPYLLNDNYSTASSSSASLQPQPSPDYILSMPSTYYDLSQNQNSSEDSTSMSSPHFQQFQNPSPTPSQYSNVGAKSLD</sequence>
<feature type="region of interest" description="Disordered" evidence="1">
    <location>
        <begin position="1"/>
        <end position="24"/>
    </location>
</feature>
<organism evidence="2 3">
    <name type="scientific">Acyrthosiphon pisum</name>
    <name type="common">Pea aphid</name>
    <dbReference type="NCBI Taxonomy" id="7029"/>
    <lineage>
        <taxon>Eukaryota</taxon>
        <taxon>Metazoa</taxon>
        <taxon>Ecdysozoa</taxon>
        <taxon>Arthropoda</taxon>
        <taxon>Hexapoda</taxon>
        <taxon>Insecta</taxon>
        <taxon>Pterygota</taxon>
        <taxon>Neoptera</taxon>
        <taxon>Paraneoptera</taxon>
        <taxon>Hemiptera</taxon>
        <taxon>Sternorrhyncha</taxon>
        <taxon>Aphidomorpha</taxon>
        <taxon>Aphidoidea</taxon>
        <taxon>Aphididae</taxon>
        <taxon>Macrosiphini</taxon>
        <taxon>Acyrthosiphon</taxon>
    </lineage>
</organism>
<reference evidence="3" key="1">
    <citation type="submission" date="2010-06" db="EMBL/GenBank/DDBJ databases">
        <authorList>
            <person name="Jiang H."/>
            <person name="Abraham K."/>
            <person name="Ali S."/>
            <person name="Alsbrooks S.L."/>
            <person name="Anim B.N."/>
            <person name="Anosike U.S."/>
            <person name="Attaway T."/>
            <person name="Bandaranaike D.P."/>
            <person name="Battles P.K."/>
            <person name="Bell S.N."/>
            <person name="Bell A.V."/>
            <person name="Beltran B."/>
            <person name="Bickham C."/>
            <person name="Bustamante Y."/>
            <person name="Caleb T."/>
            <person name="Canada A."/>
            <person name="Cardenas V."/>
            <person name="Carter K."/>
            <person name="Chacko J."/>
            <person name="Chandrabose M.N."/>
            <person name="Chavez D."/>
            <person name="Chavez A."/>
            <person name="Chen L."/>
            <person name="Chu H.-S."/>
            <person name="Claassen K.J."/>
            <person name="Cockrell R."/>
            <person name="Collins M."/>
            <person name="Cooper J.A."/>
            <person name="Cree A."/>
            <person name="Curry S.M."/>
            <person name="Da Y."/>
            <person name="Dao M.D."/>
            <person name="Das B."/>
            <person name="Davila M.-L."/>
            <person name="Davy-Carroll L."/>
            <person name="Denson S."/>
            <person name="Dinh H."/>
            <person name="Ebong V.E."/>
            <person name="Edwards J.R."/>
            <person name="Egan A."/>
            <person name="El-Daye J."/>
            <person name="Escobedo L."/>
            <person name="Fernandez S."/>
            <person name="Fernando P.R."/>
            <person name="Flagg N."/>
            <person name="Forbes L.D."/>
            <person name="Fowler R.G."/>
            <person name="Fu Q."/>
            <person name="Gabisi R.A."/>
            <person name="Ganer J."/>
            <person name="Garbino Pronczuk A."/>
            <person name="Garcia R.M."/>
            <person name="Garner T."/>
            <person name="Garrett T.E."/>
            <person name="Gonzalez D.A."/>
            <person name="Hamid H."/>
            <person name="Hawkins E.S."/>
            <person name="Hirani K."/>
            <person name="Hogues M.E."/>
            <person name="Hollins B."/>
            <person name="Hsiao C.-H."/>
            <person name="Jabil R."/>
            <person name="James M.L."/>
            <person name="Jhangiani S.N."/>
            <person name="Johnson B."/>
            <person name="Johnson Q."/>
            <person name="Joshi V."/>
            <person name="Kalu J.B."/>
            <person name="Kam C."/>
            <person name="Kashfia A."/>
            <person name="Keebler J."/>
            <person name="Kisamo H."/>
            <person name="Kovar C.L."/>
            <person name="Lago L.A."/>
            <person name="Lai C.-Y."/>
            <person name="Laidlaw J."/>
            <person name="Lara F."/>
            <person name="Le T.-K."/>
            <person name="Lee S.L."/>
            <person name="Legall F.H."/>
            <person name="Lemon S.J."/>
            <person name="Lewis L.R."/>
            <person name="Li B."/>
            <person name="Liu Y."/>
            <person name="Liu Y.-S."/>
            <person name="Lopez J."/>
            <person name="Lozado R.J."/>
            <person name="Lu J."/>
            <person name="Madu R.C."/>
            <person name="Maheshwari M."/>
            <person name="Maheshwari R."/>
            <person name="Malloy K."/>
            <person name="Martinez E."/>
            <person name="Mathew T."/>
            <person name="Mercado I.C."/>
            <person name="Mercado C."/>
            <person name="Meyer B."/>
            <person name="Montgomery K."/>
            <person name="Morgan M.B."/>
            <person name="Munidasa M."/>
            <person name="Nazareth L.V."/>
            <person name="Nelson J."/>
            <person name="Ng B.M."/>
            <person name="Nguyen N.B."/>
            <person name="Nguyen P.Q."/>
            <person name="Nguyen T."/>
            <person name="Obregon M."/>
            <person name="Okwuonu G.O."/>
            <person name="Onwere C.G."/>
            <person name="Orozco G."/>
            <person name="Parra A."/>
            <person name="Patel S."/>
            <person name="Patil S."/>
            <person name="Perez A."/>
            <person name="Perez Y."/>
            <person name="Pham C."/>
            <person name="Primus E.L."/>
            <person name="Pu L.-L."/>
            <person name="Puazo M."/>
            <person name="Qin X."/>
            <person name="Quiroz J.B."/>
            <person name="Reese J."/>
            <person name="Richards S."/>
            <person name="Rives C.M."/>
            <person name="Robberts R."/>
            <person name="Ruiz S.J."/>
            <person name="Ruiz M.J."/>
            <person name="Santibanez J."/>
            <person name="Schneider B.W."/>
            <person name="Sisson I."/>
            <person name="Smith M."/>
            <person name="Sodergren E."/>
            <person name="Song X.-Z."/>
            <person name="Song B.B."/>
            <person name="Summersgill H."/>
            <person name="Thelus R."/>
            <person name="Thornton R.D."/>
            <person name="Trejos Z.Y."/>
            <person name="Usmani K."/>
            <person name="Vattathil S."/>
            <person name="Villasana D."/>
            <person name="Walker D.L."/>
            <person name="Wang S."/>
            <person name="Wang K."/>
            <person name="White C.S."/>
            <person name="Williams A.C."/>
            <person name="Williamson J."/>
            <person name="Wilson K."/>
            <person name="Woghiren I.O."/>
            <person name="Woodworth J.R."/>
            <person name="Worley K.C."/>
            <person name="Wright R.A."/>
            <person name="Wu W."/>
            <person name="Young L."/>
            <person name="Zhang L."/>
            <person name="Zhang J."/>
            <person name="Zhu Y."/>
            <person name="Muzny D.M."/>
            <person name="Weinstock G."/>
            <person name="Gibbs R.A."/>
        </authorList>
    </citation>
    <scope>NUCLEOTIDE SEQUENCE [LARGE SCALE GENOMIC DNA]</scope>
    <source>
        <strain evidence="3">LSR1</strain>
    </source>
</reference>
<reference evidence="2" key="2">
    <citation type="submission" date="2022-06" db="UniProtKB">
        <authorList>
            <consortium name="EnsemblMetazoa"/>
        </authorList>
    </citation>
    <scope>IDENTIFICATION</scope>
</reference>
<dbReference type="Proteomes" id="UP000007819">
    <property type="component" value="Chromosome X"/>
</dbReference>
<dbReference type="AlphaFoldDB" id="A0A8R2JLA8"/>
<evidence type="ECO:0000256" key="1">
    <source>
        <dbReference type="SAM" id="MobiDB-lite"/>
    </source>
</evidence>
<dbReference type="EnsemblMetazoa" id="XM_029485494.1">
    <property type="protein sequence ID" value="XP_029341354.1"/>
    <property type="gene ID" value="LOC115033245"/>
</dbReference>
<evidence type="ECO:0000313" key="3">
    <source>
        <dbReference type="Proteomes" id="UP000007819"/>
    </source>
</evidence>
<dbReference type="RefSeq" id="XP_029341354.1">
    <property type="nucleotide sequence ID" value="XM_029485494.1"/>
</dbReference>
<dbReference type="OrthoDB" id="6628055at2759"/>